<keyword evidence="3" id="KW-1185">Reference proteome</keyword>
<evidence type="ECO:0000313" key="2">
    <source>
        <dbReference type="EMBL" id="OSY87696.1"/>
    </source>
</evidence>
<sequence length="95" mass="10686">MKNKIYKQFRILCVMTFFLISLSCSDSATDEADTGCSVFVWELSVNSPPGGVTTYFVKIGKDITSAVDTQVDEITYNYYDNKFVPGEKLCWEGSK</sequence>
<evidence type="ECO:0000313" key="3">
    <source>
        <dbReference type="Proteomes" id="UP000194221"/>
    </source>
</evidence>
<accession>A0A1Y2PB46</accession>
<dbReference type="STRING" id="1635173.WH52_09705"/>
<dbReference type="RefSeq" id="WP_086030757.1">
    <property type="nucleotide sequence ID" value="NZ_LAPZ01000007.1"/>
</dbReference>
<evidence type="ECO:0000256" key="1">
    <source>
        <dbReference type="SAM" id="SignalP"/>
    </source>
</evidence>
<name>A0A1Y2PB46_9FLAO</name>
<feature type="chain" id="PRO_5013254578" description="LysM domain-containing protein" evidence="1">
    <location>
        <begin position="29"/>
        <end position="95"/>
    </location>
</feature>
<protein>
    <recommendedName>
        <fullName evidence="4">LysM domain-containing protein</fullName>
    </recommendedName>
</protein>
<gene>
    <name evidence="2" type="ORF">WH52_09705</name>
</gene>
<dbReference type="AlphaFoldDB" id="A0A1Y2PB46"/>
<dbReference type="Proteomes" id="UP000194221">
    <property type="component" value="Unassembled WGS sequence"/>
</dbReference>
<dbReference type="PROSITE" id="PS51257">
    <property type="entry name" value="PROKAR_LIPOPROTEIN"/>
    <property type="match status" value="1"/>
</dbReference>
<feature type="signal peptide" evidence="1">
    <location>
        <begin position="1"/>
        <end position="28"/>
    </location>
</feature>
<dbReference type="EMBL" id="LAPZ01000007">
    <property type="protein sequence ID" value="OSY87696.1"/>
    <property type="molecule type" value="Genomic_DNA"/>
</dbReference>
<evidence type="ECO:0008006" key="4">
    <source>
        <dbReference type="Google" id="ProtNLM"/>
    </source>
</evidence>
<keyword evidence="1" id="KW-0732">Signal</keyword>
<proteinExistence type="predicted"/>
<organism evidence="2 3">
    <name type="scientific">Tenacibaculum holothuriorum</name>
    <dbReference type="NCBI Taxonomy" id="1635173"/>
    <lineage>
        <taxon>Bacteria</taxon>
        <taxon>Pseudomonadati</taxon>
        <taxon>Bacteroidota</taxon>
        <taxon>Flavobacteriia</taxon>
        <taxon>Flavobacteriales</taxon>
        <taxon>Flavobacteriaceae</taxon>
        <taxon>Tenacibaculum</taxon>
    </lineage>
</organism>
<reference evidence="2 3" key="1">
    <citation type="submission" date="2015-03" db="EMBL/GenBank/DDBJ databases">
        <title>Genome sequence of Tenacibaculum sp. S2-2, isolated from intestinal microbiota of sea cucumber, Apostichopus japonicas.</title>
        <authorList>
            <person name="Shao Z."/>
            <person name="Wang L."/>
            <person name="Li X."/>
        </authorList>
    </citation>
    <scope>NUCLEOTIDE SEQUENCE [LARGE SCALE GENOMIC DNA]</scope>
    <source>
        <strain evidence="2 3">S2-2</strain>
    </source>
</reference>
<comment type="caution">
    <text evidence="2">The sequence shown here is derived from an EMBL/GenBank/DDBJ whole genome shotgun (WGS) entry which is preliminary data.</text>
</comment>
<dbReference type="InParanoid" id="A0A1Y2PB46"/>